<protein>
    <submittedName>
        <fullName evidence="1">Uncharacterized protein</fullName>
    </submittedName>
</protein>
<proteinExistence type="predicted"/>
<organism evidence="1 2">
    <name type="scientific">Coleofasciculus chthonoplastes PCC 7420</name>
    <dbReference type="NCBI Taxonomy" id="118168"/>
    <lineage>
        <taxon>Bacteria</taxon>
        <taxon>Bacillati</taxon>
        <taxon>Cyanobacteriota</taxon>
        <taxon>Cyanophyceae</taxon>
        <taxon>Coleofasciculales</taxon>
        <taxon>Coleofasciculaceae</taxon>
        <taxon>Coleofasciculus</taxon>
    </lineage>
</organism>
<gene>
    <name evidence="1" type="ORF">MC7420_4496</name>
</gene>
<accession>B4VY03</accession>
<dbReference type="EMBL" id="DS989859">
    <property type="protein sequence ID" value="EDX73249.1"/>
    <property type="molecule type" value="Genomic_DNA"/>
</dbReference>
<sequence>MSIKDSLVSIKDSLASKLGQGDAIALNGIVLLMKQSGVLVST</sequence>
<dbReference type="HOGENOM" id="CLU_3249927_0_0_3"/>
<keyword evidence="2" id="KW-1185">Reference proteome</keyword>
<dbReference type="Proteomes" id="UP000003835">
    <property type="component" value="Unassembled WGS sequence"/>
</dbReference>
<name>B4VY03_9CYAN</name>
<dbReference type="AlphaFoldDB" id="B4VY03"/>
<reference evidence="1 2" key="1">
    <citation type="submission" date="2008-07" db="EMBL/GenBank/DDBJ databases">
        <authorList>
            <person name="Tandeau de Marsac N."/>
            <person name="Ferriera S."/>
            <person name="Johnson J."/>
            <person name="Kravitz S."/>
            <person name="Beeson K."/>
            <person name="Sutton G."/>
            <person name="Rogers Y.-H."/>
            <person name="Friedman R."/>
            <person name="Frazier M."/>
            <person name="Venter J.C."/>
        </authorList>
    </citation>
    <scope>NUCLEOTIDE SEQUENCE [LARGE SCALE GENOMIC DNA]</scope>
    <source>
        <strain evidence="1 2">PCC 7420</strain>
    </source>
</reference>
<evidence type="ECO:0000313" key="2">
    <source>
        <dbReference type="Proteomes" id="UP000003835"/>
    </source>
</evidence>
<evidence type="ECO:0000313" key="1">
    <source>
        <dbReference type="EMBL" id="EDX73249.1"/>
    </source>
</evidence>